<feature type="region of interest" description="Disordered" evidence="1">
    <location>
        <begin position="220"/>
        <end position="254"/>
    </location>
</feature>
<feature type="compositionally biased region" description="Low complexity" evidence="1">
    <location>
        <begin position="228"/>
        <end position="244"/>
    </location>
</feature>
<gene>
    <name evidence="2" type="ORF">MKK02DRAFT_32789</name>
</gene>
<proteinExistence type="predicted"/>
<feature type="region of interest" description="Disordered" evidence="1">
    <location>
        <begin position="378"/>
        <end position="405"/>
    </location>
</feature>
<dbReference type="AlphaFoldDB" id="A0AA38LU20"/>
<dbReference type="RefSeq" id="XP_052945117.1">
    <property type="nucleotide sequence ID" value="XM_053088575.1"/>
</dbReference>
<feature type="compositionally biased region" description="Basic and acidic residues" evidence="1">
    <location>
        <begin position="380"/>
        <end position="391"/>
    </location>
</feature>
<evidence type="ECO:0000256" key="1">
    <source>
        <dbReference type="SAM" id="MobiDB-lite"/>
    </source>
</evidence>
<evidence type="ECO:0000313" key="2">
    <source>
        <dbReference type="EMBL" id="KAI9635340.1"/>
    </source>
</evidence>
<dbReference type="Proteomes" id="UP001164286">
    <property type="component" value="Unassembled WGS sequence"/>
</dbReference>
<name>A0AA38LU20_9TREE</name>
<organism evidence="2 3">
    <name type="scientific">Dioszegia hungarica</name>
    <dbReference type="NCBI Taxonomy" id="4972"/>
    <lineage>
        <taxon>Eukaryota</taxon>
        <taxon>Fungi</taxon>
        <taxon>Dikarya</taxon>
        <taxon>Basidiomycota</taxon>
        <taxon>Agaricomycotina</taxon>
        <taxon>Tremellomycetes</taxon>
        <taxon>Tremellales</taxon>
        <taxon>Bulleribasidiaceae</taxon>
        <taxon>Dioszegia</taxon>
    </lineage>
</organism>
<reference evidence="2" key="1">
    <citation type="journal article" date="2022" name="G3 (Bethesda)">
        <title>High quality genome of the basidiomycete yeast Dioszegia hungarica PDD-24b-2 isolated from cloud water.</title>
        <authorList>
            <person name="Jarrige D."/>
            <person name="Haridas S."/>
            <person name="Bleykasten-Grosshans C."/>
            <person name="Joly M."/>
            <person name="Nadalig T."/>
            <person name="Sancelme M."/>
            <person name="Vuilleumier S."/>
            <person name="Grigoriev I.V."/>
            <person name="Amato P."/>
            <person name="Bringel F."/>
        </authorList>
    </citation>
    <scope>NUCLEOTIDE SEQUENCE</scope>
    <source>
        <strain evidence="2">PDD-24b-2</strain>
    </source>
</reference>
<feature type="region of interest" description="Disordered" evidence="1">
    <location>
        <begin position="1"/>
        <end position="50"/>
    </location>
</feature>
<evidence type="ECO:0000313" key="3">
    <source>
        <dbReference type="Proteomes" id="UP001164286"/>
    </source>
</evidence>
<protein>
    <submittedName>
        <fullName evidence="2">Uncharacterized protein</fullName>
    </submittedName>
</protein>
<dbReference type="GeneID" id="77727780"/>
<keyword evidence="3" id="KW-1185">Reference proteome</keyword>
<comment type="caution">
    <text evidence="2">The sequence shown here is derived from an EMBL/GenBank/DDBJ whole genome shotgun (WGS) entry which is preliminary data.</text>
</comment>
<dbReference type="EMBL" id="JAKWFO010000005">
    <property type="protein sequence ID" value="KAI9635340.1"/>
    <property type="molecule type" value="Genomic_DNA"/>
</dbReference>
<feature type="region of interest" description="Disordered" evidence="1">
    <location>
        <begin position="173"/>
        <end position="192"/>
    </location>
</feature>
<sequence length="451" mass="49396">MNARLGLPSPLISPAIPSPLSTGSRQPLPNARAGPSNPPAPPKERPPNFEIVIPLGGRRKEYPFHWPAQEDIEKEPKRLPKKDEYDVLQEPLFCLWQKCKAQLANVTIAKKHYAQHQASVNGRVCGIRRCVKPVDNTIPGACERHYTECHLQRFQPNLRYLALADPGARPIAPLPRHLARPPPLPSSDISPQYLISSPVAPSPLPVEPPSQSGLVPPVLARKARKNSPVESSLGSSSSTSTKYSILPDHGDHPFWPTEGDAISTSSRKYSSYIFPHPEEGGNDDSDKAVVEMGNSMSDRNAVSSMPTFTFPSIPETEAVNTPSPSSSITLRAAVPPKSATRLELRVVPRTQAGPLHVTVPLADIHAEIAKVKARLPAHVPPRDASPDPHVRDGKRRRMEREALKSKIRRAAERVATQQAGRTLGVEWWETMFEVKGSLEEAAKGGRVGDLR</sequence>
<feature type="compositionally biased region" description="Low complexity" evidence="1">
    <location>
        <begin position="1"/>
        <end position="21"/>
    </location>
</feature>
<accession>A0AA38LU20</accession>